<evidence type="ECO:0000256" key="2">
    <source>
        <dbReference type="SAM" id="MobiDB-lite"/>
    </source>
</evidence>
<dbReference type="OrthoDB" id="4456959at2759"/>
<dbReference type="PANTHER" id="PTHR46910:SF38">
    <property type="entry name" value="ZN(2)-C6 FUNGAL-TYPE DOMAIN-CONTAINING PROTEIN"/>
    <property type="match status" value="1"/>
</dbReference>
<comment type="caution">
    <text evidence="3">The sequence shown here is derived from an EMBL/GenBank/DDBJ whole genome shotgun (WGS) entry which is preliminary data.</text>
</comment>
<name>A0A9W8TFC4_9AGAR</name>
<evidence type="ECO:0000256" key="1">
    <source>
        <dbReference type="ARBA" id="ARBA00023242"/>
    </source>
</evidence>
<dbReference type="GO" id="GO:0003700">
    <property type="term" value="F:DNA-binding transcription factor activity"/>
    <property type="evidence" value="ECO:0007669"/>
    <property type="project" value="InterPro"/>
</dbReference>
<dbReference type="AlphaFoldDB" id="A0A9W8TFC4"/>
<evidence type="ECO:0008006" key="5">
    <source>
        <dbReference type="Google" id="ProtNLM"/>
    </source>
</evidence>
<dbReference type="Proteomes" id="UP001148786">
    <property type="component" value="Unassembled WGS sequence"/>
</dbReference>
<feature type="region of interest" description="Disordered" evidence="2">
    <location>
        <begin position="540"/>
        <end position="577"/>
    </location>
</feature>
<reference evidence="3" key="1">
    <citation type="submission" date="2022-07" db="EMBL/GenBank/DDBJ databases">
        <title>Genome Sequence of Agrocybe chaxingu.</title>
        <authorList>
            <person name="Buettner E."/>
        </authorList>
    </citation>
    <scope>NUCLEOTIDE SEQUENCE</scope>
    <source>
        <strain evidence="3">MP-N11</strain>
    </source>
</reference>
<sequence length="577" mass="65272">MSSSEEEGGIQSAIPQKRTRACDVCRKKKETGTVKEGLERVIRRLCPDDETYERWLCSLEEGSEEHILSPRHQVQPPTQVKPGALIDRISRAIRFVGTDSLTTLDDQIDSPVTAEDLSPTIDRFFGKSSGESLWERKPEVSYSARYTFPDPDLSTILIELFFQHINLYLPLLHRASFHKSVQDGLHRYDDDFAAVYLTSAGWKWYNQVESMKTTFLTSPTLYNLQFYCLSVIFLQSSSAPSSVWTMVGIAIRYDVDMPIDCDDEFLDHPDVEQRFKQPARKPSLTSAFILQIRLMQILIYCIRGIYSLSSTNWRLGLFGQKWKFHIVAELDSSLNKWLDSVPDHLRWDPDRQTDNFFNQSAMLYAIYYHVRILVHRSFIPLPGRPSPLTIPSLAICTNAARACCDVVYTLLQRNTLASLPALQVATLSSAIIMLFNIWLEKPPGLGISLDGNSDLESVHKCMQVLKAAEERWHMAGRFWDLLHELSSVRDPLPSTQTEQAGKLLVSTEQDGHGVPPQAEVVATELTDHGSPCDYRSSTHCLTEGGNATPRTHQSSTEPLQLRPFDYDCPPSSRTAPA</sequence>
<dbReference type="InterPro" id="IPR050987">
    <property type="entry name" value="AtrR-like"/>
</dbReference>
<feature type="compositionally biased region" description="Polar residues" evidence="2">
    <location>
        <begin position="548"/>
        <end position="558"/>
    </location>
</feature>
<dbReference type="CDD" id="cd12148">
    <property type="entry name" value="fungal_TF_MHR"/>
    <property type="match status" value="1"/>
</dbReference>
<dbReference type="EMBL" id="JANKHO010000041">
    <property type="protein sequence ID" value="KAJ3516821.1"/>
    <property type="molecule type" value="Genomic_DNA"/>
</dbReference>
<protein>
    <recommendedName>
        <fullName evidence="5">Transcription factor domain-containing protein</fullName>
    </recommendedName>
</protein>
<dbReference type="PANTHER" id="PTHR46910">
    <property type="entry name" value="TRANSCRIPTION FACTOR PDR1"/>
    <property type="match status" value="1"/>
</dbReference>
<evidence type="ECO:0000313" key="3">
    <source>
        <dbReference type="EMBL" id="KAJ3516821.1"/>
    </source>
</evidence>
<gene>
    <name evidence="3" type="ORF">NLJ89_g887</name>
</gene>
<keyword evidence="1" id="KW-0539">Nucleus</keyword>
<accession>A0A9W8TFC4</accession>
<evidence type="ECO:0000313" key="4">
    <source>
        <dbReference type="Proteomes" id="UP001148786"/>
    </source>
</evidence>
<organism evidence="3 4">
    <name type="scientific">Agrocybe chaxingu</name>
    <dbReference type="NCBI Taxonomy" id="84603"/>
    <lineage>
        <taxon>Eukaryota</taxon>
        <taxon>Fungi</taxon>
        <taxon>Dikarya</taxon>
        <taxon>Basidiomycota</taxon>
        <taxon>Agaricomycotina</taxon>
        <taxon>Agaricomycetes</taxon>
        <taxon>Agaricomycetidae</taxon>
        <taxon>Agaricales</taxon>
        <taxon>Agaricineae</taxon>
        <taxon>Strophariaceae</taxon>
        <taxon>Agrocybe</taxon>
    </lineage>
</organism>
<keyword evidence="4" id="KW-1185">Reference proteome</keyword>
<proteinExistence type="predicted"/>